<keyword evidence="9" id="KW-0234">DNA repair</keyword>
<evidence type="ECO:0000256" key="11">
    <source>
        <dbReference type="SAM" id="Coils"/>
    </source>
</evidence>
<dbReference type="VEuPathDB" id="FungiDB:PV09_02033"/>
<keyword evidence="3" id="KW-0158">Chromosome</keyword>
<keyword evidence="4" id="KW-0547">Nucleotide-binding</keyword>
<comment type="subcellular location">
    <subcellularLocation>
        <location evidence="2">Chromosome</location>
    </subcellularLocation>
    <subcellularLocation>
        <location evidence="1">Nucleus</location>
    </subcellularLocation>
</comment>
<dbReference type="Proteomes" id="UP000053259">
    <property type="component" value="Unassembled WGS sequence"/>
</dbReference>
<keyword evidence="7 11" id="KW-0175">Coiled coil</keyword>
<reference evidence="13 14" key="1">
    <citation type="submission" date="2015-01" db="EMBL/GenBank/DDBJ databases">
        <title>The Genome Sequence of Ochroconis gallopava CBS43764.</title>
        <authorList>
            <consortium name="The Broad Institute Genomics Platform"/>
            <person name="Cuomo C."/>
            <person name="de Hoog S."/>
            <person name="Gorbushina A."/>
            <person name="Stielow B."/>
            <person name="Teixiera M."/>
            <person name="Abouelleil A."/>
            <person name="Chapman S.B."/>
            <person name="Priest M."/>
            <person name="Young S.K."/>
            <person name="Wortman J."/>
            <person name="Nusbaum C."/>
            <person name="Birren B."/>
        </authorList>
    </citation>
    <scope>NUCLEOTIDE SEQUENCE [LARGE SCALE GENOMIC DNA]</scope>
    <source>
        <strain evidence="13 14">CBS 43764</strain>
    </source>
</reference>
<evidence type="ECO:0000256" key="7">
    <source>
        <dbReference type="ARBA" id="ARBA00023054"/>
    </source>
</evidence>
<dbReference type="InParanoid" id="A0A0D2B7D7"/>
<feature type="coiled-coil region" evidence="11">
    <location>
        <begin position="441"/>
        <end position="682"/>
    </location>
</feature>
<feature type="compositionally biased region" description="Polar residues" evidence="12">
    <location>
        <begin position="8"/>
        <end position="17"/>
    </location>
</feature>
<gene>
    <name evidence="13" type="ORF">PV09_02033</name>
</gene>
<feature type="coiled-coil region" evidence="11">
    <location>
        <begin position="300"/>
        <end position="397"/>
    </location>
</feature>
<evidence type="ECO:0000313" key="14">
    <source>
        <dbReference type="Proteomes" id="UP000053259"/>
    </source>
</evidence>
<dbReference type="GO" id="GO:0005634">
    <property type="term" value="C:nucleus"/>
    <property type="evidence" value="ECO:0007669"/>
    <property type="project" value="UniProtKB-SubCell"/>
</dbReference>
<dbReference type="EMBL" id="KN847533">
    <property type="protein sequence ID" value="KIW07164.1"/>
    <property type="molecule type" value="Genomic_DNA"/>
</dbReference>
<evidence type="ECO:0000256" key="4">
    <source>
        <dbReference type="ARBA" id="ARBA00022741"/>
    </source>
</evidence>
<dbReference type="GO" id="GO:0003697">
    <property type="term" value="F:single-stranded DNA binding"/>
    <property type="evidence" value="ECO:0007669"/>
    <property type="project" value="TreeGrafter"/>
</dbReference>
<sequence length="782" mass="89003">MTPPPRNMVNTRLSQANQKRRRSFSEASSESKAIKFRKIARRRVATPDGQLLEEQREASLGGSQGVRSQEVHPSVKNAIEFTNSTKSRRSRHSLPVSLETPANIRTEPLDVAVARVNEHRRRQTEGVPLEFNVADIYINPEDLDLDASQIMTPKISTVVRTKPTPISITPRPSPNTSREDKISEYEKAIRLLTDQKAELAAKVQILELGIHSLGFRDAEVESTDIFAAIRTTFDLVRAQEEEMDLGLSVQRLDNEELLRQQPNIVRGLLLDIDNYACKLDEIENLLVFTDAQYKGVLVKLAEREERSTELELQLEKLDRHLKFITHNLTEEKNTTLKLEGENETLSEQLTARENELKNLHSLSQKQGTELNELRSTCNDLMNEVKTLREAAVRLEKGYMQHIADVEGDRDERLGFMAEELDQEHDYRTIAEKDIAKKDAAYTALQIDFQKVREDLDNLKEQNDKANESLNLQKNKLQELQQDLTAKIADNQGLQHELSELKVKAQSLEEDIAFLHEQRDQNKLTIDNQAAALQSAEEHLASSEDRLQQANIEINRLRADVFGAQKEREQIVSELHVSAEKCRRLSNEITMKSNSIEKLEGNIEALNKAMEDLVKEKDAVINAKNAKLEETLATIDEQAKTMREQAQEISGQAWQITQKETDIQALRKENLRFMADRDRLQATLALREKDLRTLKQVLQSLITDAEKDEIKYRERASQKAELVQVANSVLSGISAEQKVGTLTRESTDGAHVVKKKRSLRDSGYVGSDIDEELELIDAEREIV</sequence>
<organism evidence="13 14">
    <name type="scientific">Verruconis gallopava</name>
    <dbReference type="NCBI Taxonomy" id="253628"/>
    <lineage>
        <taxon>Eukaryota</taxon>
        <taxon>Fungi</taxon>
        <taxon>Dikarya</taxon>
        <taxon>Ascomycota</taxon>
        <taxon>Pezizomycotina</taxon>
        <taxon>Dothideomycetes</taxon>
        <taxon>Pleosporomycetidae</taxon>
        <taxon>Venturiales</taxon>
        <taxon>Sympoventuriaceae</taxon>
        <taxon>Verruconis</taxon>
    </lineage>
</organism>
<dbReference type="STRING" id="253628.A0A0D2B7D7"/>
<protein>
    <submittedName>
        <fullName evidence="13">Uncharacterized protein</fullName>
    </submittedName>
</protein>
<keyword evidence="14" id="KW-1185">Reference proteome</keyword>
<dbReference type="PANTHER" id="PTHR19306:SF6">
    <property type="entry name" value="STRUCTURAL MAINTENANCE OF CHROMOSOMES PROTEIN 6"/>
    <property type="match status" value="1"/>
</dbReference>
<proteinExistence type="predicted"/>
<evidence type="ECO:0000256" key="2">
    <source>
        <dbReference type="ARBA" id="ARBA00004286"/>
    </source>
</evidence>
<evidence type="ECO:0000256" key="8">
    <source>
        <dbReference type="ARBA" id="ARBA00023172"/>
    </source>
</evidence>
<evidence type="ECO:0000256" key="9">
    <source>
        <dbReference type="ARBA" id="ARBA00023204"/>
    </source>
</evidence>
<dbReference type="PANTHER" id="PTHR19306">
    <property type="entry name" value="STRUCTURAL MAINTENANCE OF CHROMOSOMES 5,6 SMC5, SMC6"/>
    <property type="match status" value="1"/>
</dbReference>
<evidence type="ECO:0000256" key="6">
    <source>
        <dbReference type="ARBA" id="ARBA00022840"/>
    </source>
</evidence>
<keyword evidence="5" id="KW-0227">DNA damage</keyword>
<dbReference type="HOGENOM" id="CLU_358320_0_0_1"/>
<dbReference type="GO" id="GO:0035861">
    <property type="term" value="C:site of double-strand break"/>
    <property type="evidence" value="ECO:0007669"/>
    <property type="project" value="TreeGrafter"/>
</dbReference>
<dbReference type="OrthoDB" id="3532430at2759"/>
<accession>A0A0D2B7D7</accession>
<evidence type="ECO:0000256" key="3">
    <source>
        <dbReference type="ARBA" id="ARBA00022454"/>
    </source>
</evidence>
<evidence type="ECO:0000256" key="10">
    <source>
        <dbReference type="ARBA" id="ARBA00023242"/>
    </source>
</evidence>
<dbReference type="GO" id="GO:0005524">
    <property type="term" value="F:ATP binding"/>
    <property type="evidence" value="ECO:0007669"/>
    <property type="project" value="UniProtKB-KW"/>
</dbReference>
<keyword evidence="10" id="KW-0539">Nucleus</keyword>
<feature type="region of interest" description="Disordered" evidence="12">
    <location>
        <begin position="1"/>
        <end position="32"/>
    </location>
</feature>
<evidence type="ECO:0000313" key="13">
    <source>
        <dbReference type="EMBL" id="KIW07164.1"/>
    </source>
</evidence>
<feature type="region of interest" description="Disordered" evidence="12">
    <location>
        <begin position="47"/>
        <end position="71"/>
    </location>
</feature>
<dbReference type="GO" id="GO:0000724">
    <property type="term" value="P:double-strand break repair via homologous recombination"/>
    <property type="evidence" value="ECO:0007669"/>
    <property type="project" value="TreeGrafter"/>
</dbReference>
<dbReference type="RefSeq" id="XP_016217033.1">
    <property type="nucleotide sequence ID" value="XM_016355017.1"/>
</dbReference>
<dbReference type="GO" id="GO:0003684">
    <property type="term" value="F:damaged DNA binding"/>
    <property type="evidence" value="ECO:0007669"/>
    <property type="project" value="TreeGrafter"/>
</dbReference>
<keyword evidence="6" id="KW-0067">ATP-binding</keyword>
<dbReference type="AlphaFoldDB" id="A0A0D2B7D7"/>
<dbReference type="GO" id="GO:0030915">
    <property type="term" value="C:Smc5-Smc6 complex"/>
    <property type="evidence" value="ECO:0007669"/>
    <property type="project" value="TreeGrafter"/>
</dbReference>
<evidence type="ECO:0000256" key="12">
    <source>
        <dbReference type="SAM" id="MobiDB-lite"/>
    </source>
</evidence>
<evidence type="ECO:0000256" key="5">
    <source>
        <dbReference type="ARBA" id="ARBA00022763"/>
    </source>
</evidence>
<dbReference type="GeneID" id="27310006"/>
<evidence type="ECO:0000256" key="1">
    <source>
        <dbReference type="ARBA" id="ARBA00004123"/>
    </source>
</evidence>
<name>A0A0D2B7D7_9PEZI</name>
<keyword evidence="8" id="KW-0233">DNA recombination</keyword>